<proteinExistence type="predicted"/>
<evidence type="ECO:0000313" key="1">
    <source>
        <dbReference type="EMBL" id="NER14522.1"/>
    </source>
</evidence>
<dbReference type="AlphaFoldDB" id="A0A6P0UPT5"/>
<reference evidence="1 2" key="1">
    <citation type="submission" date="2020-01" db="EMBL/GenBank/DDBJ databases">
        <title>Leptobacterium flavescens.</title>
        <authorList>
            <person name="Wang G."/>
        </authorList>
    </citation>
    <scope>NUCLEOTIDE SEQUENCE [LARGE SCALE GENOMIC DNA]</scope>
    <source>
        <strain evidence="1 2">KCTC 22160</strain>
    </source>
</reference>
<sequence>MLKNILKLEGTQELGKNEQRQISGGVSGGPIYCDSDADCAIVCGKCVGFGICLHAVPACA</sequence>
<name>A0A6P0UPT5_9FLAO</name>
<gene>
    <name evidence="1" type="ORF">GWK08_13795</name>
</gene>
<keyword evidence="2" id="KW-1185">Reference proteome</keyword>
<dbReference type="Proteomes" id="UP000468581">
    <property type="component" value="Unassembled WGS sequence"/>
</dbReference>
<accession>A0A6P0UPT5</accession>
<evidence type="ECO:0000313" key="2">
    <source>
        <dbReference type="Proteomes" id="UP000468581"/>
    </source>
</evidence>
<dbReference type="EMBL" id="JAABOO010000003">
    <property type="protein sequence ID" value="NER14522.1"/>
    <property type="molecule type" value="Genomic_DNA"/>
</dbReference>
<organism evidence="1 2">
    <name type="scientific">Leptobacterium flavescens</name>
    <dbReference type="NCBI Taxonomy" id="472055"/>
    <lineage>
        <taxon>Bacteria</taxon>
        <taxon>Pseudomonadati</taxon>
        <taxon>Bacteroidota</taxon>
        <taxon>Flavobacteriia</taxon>
        <taxon>Flavobacteriales</taxon>
        <taxon>Flavobacteriaceae</taxon>
        <taxon>Leptobacterium</taxon>
    </lineage>
</organism>
<comment type="caution">
    <text evidence="1">The sequence shown here is derived from an EMBL/GenBank/DDBJ whole genome shotgun (WGS) entry which is preliminary data.</text>
</comment>
<dbReference type="RefSeq" id="WP_163607809.1">
    <property type="nucleotide sequence ID" value="NZ_JAABOO010000003.1"/>
</dbReference>
<evidence type="ECO:0008006" key="3">
    <source>
        <dbReference type="Google" id="ProtNLM"/>
    </source>
</evidence>
<protein>
    <recommendedName>
        <fullName evidence="3">Bacteriocin</fullName>
    </recommendedName>
</protein>